<name>A0A6P1MHJ6_9FIRM</name>
<protein>
    <recommendedName>
        <fullName evidence="3">Extracellular solute-binding protein</fullName>
    </recommendedName>
</protein>
<dbReference type="RefSeq" id="WP_162363297.1">
    <property type="nucleotide sequence ID" value="NZ_CP047591.1"/>
</dbReference>
<dbReference type="Gene3D" id="3.40.190.10">
    <property type="entry name" value="Periplasmic binding protein-like II"/>
    <property type="match status" value="1"/>
</dbReference>
<dbReference type="KEGG" id="amic:Ami3637_15125"/>
<dbReference type="EMBL" id="CP047591">
    <property type="protein sequence ID" value="QHI73532.1"/>
    <property type="molecule type" value="Genomic_DNA"/>
</dbReference>
<reference evidence="1 2" key="1">
    <citation type="submission" date="2020-01" db="EMBL/GenBank/DDBJ databases">
        <title>Genomic analysis of Aminipila sp. CBA3637.</title>
        <authorList>
            <person name="Kim Y.B."/>
            <person name="Roh S.W."/>
        </authorList>
    </citation>
    <scope>NUCLEOTIDE SEQUENCE [LARGE SCALE GENOMIC DNA]</scope>
    <source>
        <strain evidence="1 2">CBA3637</strain>
    </source>
</reference>
<dbReference type="SUPFAM" id="SSF53850">
    <property type="entry name" value="Periplasmic binding protein-like II"/>
    <property type="match status" value="1"/>
</dbReference>
<dbReference type="Proteomes" id="UP000463883">
    <property type="component" value="Chromosome"/>
</dbReference>
<evidence type="ECO:0000313" key="2">
    <source>
        <dbReference type="Proteomes" id="UP000463883"/>
    </source>
</evidence>
<accession>A0A6P1MHJ6</accession>
<evidence type="ECO:0000313" key="1">
    <source>
        <dbReference type="EMBL" id="QHI73532.1"/>
    </source>
</evidence>
<sequence length="329" mass="38222">MKYHDGLYVIPLDYTFDYLTYDSSLFNENEKQNLQKNSKYTYNQLIQAGKEPFQRANRNAAEPVRMFEEVADYGMLKELMSMNYEKYIDMENRKVNFTDGNFVNLLETVKKYGENGYISPQIDYNKLTEEDFRKMEQQKAFYRTKDNLFLLNEAFKSVGAESSSPFKDIDTGAGDESNDKILGLLTNQKGNVNFKYMQAYGINANSENKALAWAFIKYIMSDGVQMSDYSLPINNEARMKKAKIDIMGLTFSEKPMEQSKDLTAEQKKVYDIYTKSIENLSDNLNYYPIKDDTINHMIEKEADNYFNGSKTAEQVASTLQEKIELYLNE</sequence>
<evidence type="ECO:0008006" key="3">
    <source>
        <dbReference type="Google" id="ProtNLM"/>
    </source>
</evidence>
<dbReference type="AlphaFoldDB" id="A0A6P1MHJ6"/>
<keyword evidence="2" id="KW-1185">Reference proteome</keyword>
<gene>
    <name evidence="1" type="ORF">Ami3637_15125</name>
</gene>
<organism evidence="1 2">
    <name type="scientific">Aminipila terrae</name>
    <dbReference type="NCBI Taxonomy" id="2697030"/>
    <lineage>
        <taxon>Bacteria</taxon>
        <taxon>Bacillati</taxon>
        <taxon>Bacillota</taxon>
        <taxon>Clostridia</taxon>
        <taxon>Peptostreptococcales</taxon>
        <taxon>Anaerovoracaceae</taxon>
        <taxon>Aminipila</taxon>
    </lineage>
</organism>
<proteinExistence type="predicted"/>